<accession>A0A4R8H1J5</accession>
<evidence type="ECO:0000256" key="1">
    <source>
        <dbReference type="ARBA" id="ARBA00001933"/>
    </source>
</evidence>
<keyword evidence="9" id="KW-1185">Reference proteome</keyword>
<dbReference type="Gene3D" id="3.90.1150.10">
    <property type="entry name" value="Aspartate Aminotransferase, domain 1"/>
    <property type="match status" value="1"/>
</dbReference>
<dbReference type="InterPro" id="IPR015422">
    <property type="entry name" value="PyrdxlP-dep_Trfase_small"/>
</dbReference>
<evidence type="ECO:0000256" key="5">
    <source>
        <dbReference type="ARBA" id="ARBA00022898"/>
    </source>
</evidence>
<comment type="catalytic activity">
    <reaction evidence="6">
        <text>L-histidinol phosphate + 2-oxoglutarate = 3-(imidazol-4-yl)-2-oxopropyl phosphate + L-glutamate</text>
        <dbReference type="Rhea" id="RHEA:23744"/>
        <dbReference type="ChEBI" id="CHEBI:16810"/>
        <dbReference type="ChEBI" id="CHEBI:29985"/>
        <dbReference type="ChEBI" id="CHEBI:57766"/>
        <dbReference type="ChEBI" id="CHEBI:57980"/>
        <dbReference type="EC" id="2.6.1.9"/>
    </reaction>
</comment>
<keyword evidence="6" id="KW-0028">Amino-acid biosynthesis</keyword>
<comment type="pathway">
    <text evidence="6">Amino-acid biosynthesis; L-histidine biosynthesis; L-histidine from 5-phospho-alpha-D-ribose 1-diphosphate: step 7/9.</text>
</comment>
<dbReference type="CDD" id="cd00609">
    <property type="entry name" value="AAT_like"/>
    <property type="match status" value="1"/>
</dbReference>
<dbReference type="PANTHER" id="PTHR43643">
    <property type="entry name" value="HISTIDINOL-PHOSPHATE AMINOTRANSFERASE 2"/>
    <property type="match status" value="1"/>
</dbReference>
<dbReference type="Proteomes" id="UP000295832">
    <property type="component" value="Unassembled WGS sequence"/>
</dbReference>
<evidence type="ECO:0000256" key="3">
    <source>
        <dbReference type="ARBA" id="ARBA00022576"/>
    </source>
</evidence>
<dbReference type="PANTHER" id="PTHR43643:SF3">
    <property type="entry name" value="HISTIDINOL-PHOSPHATE AMINOTRANSFERASE"/>
    <property type="match status" value="1"/>
</dbReference>
<dbReference type="SUPFAM" id="SSF53383">
    <property type="entry name" value="PLP-dependent transferases"/>
    <property type="match status" value="1"/>
</dbReference>
<comment type="cofactor">
    <cofactor evidence="1 6">
        <name>pyridoxal 5'-phosphate</name>
        <dbReference type="ChEBI" id="CHEBI:597326"/>
    </cofactor>
</comment>
<dbReference type="InterPro" id="IPR050106">
    <property type="entry name" value="HistidinolP_aminotransfase"/>
</dbReference>
<dbReference type="UniPathway" id="UPA00031">
    <property type="reaction ID" value="UER00012"/>
</dbReference>
<dbReference type="GO" id="GO:0030170">
    <property type="term" value="F:pyridoxal phosphate binding"/>
    <property type="evidence" value="ECO:0007669"/>
    <property type="project" value="InterPro"/>
</dbReference>
<evidence type="ECO:0000256" key="4">
    <source>
        <dbReference type="ARBA" id="ARBA00022679"/>
    </source>
</evidence>
<dbReference type="GO" id="GO:0000105">
    <property type="term" value="P:L-histidine biosynthetic process"/>
    <property type="evidence" value="ECO:0007669"/>
    <property type="project" value="UniProtKB-UniRule"/>
</dbReference>
<comment type="caution">
    <text evidence="8">The sequence shown here is derived from an EMBL/GenBank/DDBJ whole genome shotgun (WGS) entry which is preliminary data.</text>
</comment>
<dbReference type="AlphaFoldDB" id="A0A4R8H1J5"/>
<evidence type="ECO:0000259" key="7">
    <source>
        <dbReference type="Pfam" id="PF00155"/>
    </source>
</evidence>
<evidence type="ECO:0000313" key="9">
    <source>
        <dbReference type="Proteomes" id="UP000295832"/>
    </source>
</evidence>
<sequence length="365" mass="41352">MVDEKIVREEIMNLKPYIPGKPIEEVKRELGLDQVIKLASNENPLGPSTQAIEQMKEAINKVNIYPDGNVHNLRSKLSTNLGVESDQLIFGNGSDELLVMLGQAFMRSDDEVIMAETTFSEYEFATKLMGAKINKVPLKNNTHDLEAMAKEITDKTKVIFICNPNNPTGTIVKKDEVEKFLKEVPDDVVIVFDEAYYEYVESTDYPETINYLLDYDNIIILRTFSKIYGLGGLRVGYGIANQSLINYMERVRQPFNVNTIAQIGATASLDDSDHVAKTLDYNRQGKEYLYQEFEKLGLEYVPTDTNFILVDLPMSNDKVFEEMLKEGVIIRSLSSYGYNTEVRITIGLPEENKKLVKVLKDVLGV</sequence>
<evidence type="ECO:0000256" key="6">
    <source>
        <dbReference type="HAMAP-Rule" id="MF_01023"/>
    </source>
</evidence>
<dbReference type="HAMAP" id="MF_01023">
    <property type="entry name" value="HisC_aminotrans_2"/>
    <property type="match status" value="1"/>
</dbReference>
<dbReference type="InterPro" id="IPR015421">
    <property type="entry name" value="PyrdxlP-dep_Trfase_major"/>
</dbReference>
<evidence type="ECO:0000256" key="2">
    <source>
        <dbReference type="ARBA" id="ARBA00011738"/>
    </source>
</evidence>
<evidence type="ECO:0000313" key="8">
    <source>
        <dbReference type="EMBL" id="TDX53314.1"/>
    </source>
</evidence>
<dbReference type="GO" id="GO:0004400">
    <property type="term" value="F:histidinol-phosphate transaminase activity"/>
    <property type="evidence" value="ECO:0007669"/>
    <property type="project" value="UniProtKB-UniRule"/>
</dbReference>
<dbReference type="InterPro" id="IPR004839">
    <property type="entry name" value="Aminotransferase_I/II_large"/>
</dbReference>
<keyword evidence="4 6" id="KW-0808">Transferase</keyword>
<dbReference type="Gene3D" id="3.40.640.10">
    <property type="entry name" value="Type I PLP-dependent aspartate aminotransferase-like (Major domain)"/>
    <property type="match status" value="1"/>
</dbReference>
<dbReference type="InterPro" id="IPR015424">
    <property type="entry name" value="PyrdxlP-dep_Trfase"/>
</dbReference>
<dbReference type="EMBL" id="SOEG01000003">
    <property type="protein sequence ID" value="TDX53314.1"/>
    <property type="molecule type" value="Genomic_DNA"/>
</dbReference>
<dbReference type="STRING" id="926561.GCA_000379025_01834"/>
<dbReference type="NCBIfam" id="TIGR01141">
    <property type="entry name" value="hisC"/>
    <property type="match status" value="1"/>
</dbReference>
<keyword evidence="6" id="KW-0368">Histidine biosynthesis</keyword>
<dbReference type="InterPro" id="IPR005861">
    <property type="entry name" value="HisP_aminotrans"/>
</dbReference>
<feature type="modified residue" description="N6-(pyridoxal phosphate)lysine" evidence="6">
    <location>
        <position position="226"/>
    </location>
</feature>
<dbReference type="EC" id="2.6.1.9" evidence="6"/>
<dbReference type="Pfam" id="PF00155">
    <property type="entry name" value="Aminotran_1_2"/>
    <property type="match status" value="1"/>
</dbReference>
<proteinExistence type="inferred from homology"/>
<keyword evidence="3 6" id="KW-0032">Aminotransferase</keyword>
<comment type="similarity">
    <text evidence="6">Belongs to the class-II pyridoxal-phosphate-dependent aminotransferase family. Histidinol-phosphate aminotransferase subfamily.</text>
</comment>
<dbReference type="RefSeq" id="WP_134115019.1">
    <property type="nucleotide sequence ID" value="NZ_SOEG01000003.1"/>
</dbReference>
<protein>
    <recommendedName>
        <fullName evidence="6">Histidinol-phosphate aminotransferase</fullName>
        <ecNumber evidence="6">2.6.1.9</ecNumber>
    </recommendedName>
    <alternativeName>
        <fullName evidence="6">Imidazole acetol-phosphate transaminase</fullName>
    </alternativeName>
</protein>
<comment type="subunit">
    <text evidence="2 6">Homodimer.</text>
</comment>
<name>A0A4R8H1J5_9FIRM</name>
<reference evidence="8 9" key="1">
    <citation type="submission" date="2019-03" db="EMBL/GenBank/DDBJ databases">
        <title>Subsurface microbial communities from deep shales in Ohio and West Virginia, USA.</title>
        <authorList>
            <person name="Wrighton K."/>
        </authorList>
    </citation>
    <scope>NUCLEOTIDE SEQUENCE [LARGE SCALE GENOMIC DNA]</scope>
    <source>
        <strain evidence="8 9">MSL 6dP</strain>
    </source>
</reference>
<organism evidence="8 9">
    <name type="scientific">Orenia marismortui</name>
    <dbReference type="NCBI Taxonomy" id="46469"/>
    <lineage>
        <taxon>Bacteria</taxon>
        <taxon>Bacillati</taxon>
        <taxon>Bacillota</taxon>
        <taxon>Clostridia</taxon>
        <taxon>Halanaerobiales</taxon>
        <taxon>Halobacteroidaceae</taxon>
        <taxon>Orenia</taxon>
    </lineage>
</organism>
<gene>
    <name evidence="6" type="primary">hisC</name>
    <name evidence="8" type="ORF">C7959_103167</name>
</gene>
<keyword evidence="5 6" id="KW-0663">Pyridoxal phosphate</keyword>
<feature type="domain" description="Aminotransferase class I/classII large" evidence="7">
    <location>
        <begin position="34"/>
        <end position="358"/>
    </location>
</feature>